<keyword evidence="2" id="KW-1185">Reference proteome</keyword>
<organism evidence="1 2">
    <name type="scientific">Parachitinimonas caeni</name>
    <dbReference type="NCBI Taxonomy" id="3031301"/>
    <lineage>
        <taxon>Bacteria</taxon>
        <taxon>Pseudomonadati</taxon>
        <taxon>Pseudomonadota</taxon>
        <taxon>Betaproteobacteria</taxon>
        <taxon>Neisseriales</taxon>
        <taxon>Chitinibacteraceae</taxon>
        <taxon>Parachitinimonas</taxon>
    </lineage>
</organism>
<evidence type="ECO:0000313" key="1">
    <source>
        <dbReference type="EMBL" id="MDK2127101.1"/>
    </source>
</evidence>
<dbReference type="Proteomes" id="UP001172778">
    <property type="component" value="Unassembled WGS sequence"/>
</dbReference>
<reference evidence="1" key="1">
    <citation type="submission" date="2023-03" db="EMBL/GenBank/DDBJ databases">
        <title>Chitinimonas shenzhenensis gen. nov., sp. nov., a novel member of family Burkholderiaceae isolated from activated sludge collected in Shen Zhen, China.</title>
        <authorList>
            <person name="Wang X."/>
        </authorList>
    </citation>
    <scope>NUCLEOTIDE SEQUENCE</scope>
    <source>
        <strain evidence="1">DQS-5</strain>
    </source>
</reference>
<proteinExistence type="predicted"/>
<protein>
    <submittedName>
        <fullName evidence="1">Uncharacterized protein</fullName>
    </submittedName>
</protein>
<name>A0ABT7E455_9NEIS</name>
<sequence length="117" mass="13427">MWRQLIWLGLGLLGVAMGKIVLIAPPPEGYPVRLYKLSLDQDGVMFVVTDAGIYSKTINSDKWSLFFKEDRENRFLRIIHNKSDKFLLKHKTLDSVVTRFPAKEQGTVFEEGVPNFV</sequence>
<comment type="caution">
    <text evidence="1">The sequence shown here is derived from an EMBL/GenBank/DDBJ whole genome shotgun (WGS) entry which is preliminary data.</text>
</comment>
<dbReference type="EMBL" id="JARRAF010000138">
    <property type="protein sequence ID" value="MDK2127101.1"/>
    <property type="molecule type" value="Genomic_DNA"/>
</dbReference>
<accession>A0ABT7E455</accession>
<gene>
    <name evidence="1" type="ORF">PZA18_23995</name>
</gene>
<dbReference type="RefSeq" id="WP_284103412.1">
    <property type="nucleotide sequence ID" value="NZ_JARRAF010000138.1"/>
</dbReference>
<evidence type="ECO:0000313" key="2">
    <source>
        <dbReference type="Proteomes" id="UP001172778"/>
    </source>
</evidence>